<protein>
    <recommendedName>
        <fullName evidence="11">Structure-specific endonuclease subunit SLX1 homolog</fullName>
        <ecNumber evidence="11">3.1.-.-</ecNumber>
    </recommendedName>
</protein>
<dbReference type="CDD" id="cd10455">
    <property type="entry name" value="GIY-YIG_SLX1"/>
    <property type="match status" value="1"/>
</dbReference>
<dbReference type="SMART" id="SM00249">
    <property type="entry name" value="PHD"/>
    <property type="match status" value="1"/>
</dbReference>
<reference evidence="13 14" key="1">
    <citation type="journal article" date="2023" name="Insect Mol. Biol.">
        <title>Genome sequencing provides insights into the evolution of gene families encoding plant cell wall-degrading enzymes in longhorned beetles.</title>
        <authorList>
            <person name="Shin N.R."/>
            <person name="Okamura Y."/>
            <person name="Kirsch R."/>
            <person name="Pauchet Y."/>
        </authorList>
    </citation>
    <scope>NUCLEOTIDE SEQUENCE [LARGE SCALE GENOMIC DNA]</scope>
    <source>
        <strain evidence="13">EAD_L_NR</strain>
    </source>
</reference>
<keyword evidence="6 11" id="KW-0378">Hydrolase</keyword>
<dbReference type="InterPro" id="IPR048749">
    <property type="entry name" value="SLX1_C"/>
</dbReference>
<keyword evidence="2" id="KW-0479">Metal-binding</keyword>
<dbReference type="GO" id="GO:0008270">
    <property type="term" value="F:zinc ion binding"/>
    <property type="evidence" value="ECO:0007669"/>
    <property type="project" value="UniProtKB-KW"/>
</dbReference>
<dbReference type="PANTHER" id="PTHR20208">
    <property type="entry name" value="STRUCTURE-SPECIFIC ENDONUCLEASE SUBUNIT SLX1"/>
    <property type="match status" value="1"/>
</dbReference>
<comment type="similarity">
    <text evidence="11">Belongs to the SLX1 family.</text>
</comment>
<dbReference type="PANTHER" id="PTHR20208:SF10">
    <property type="entry name" value="STRUCTURE-SPECIFIC ENDONUCLEASE SUBUNIT SLX1"/>
    <property type="match status" value="1"/>
</dbReference>
<keyword evidence="5" id="KW-0863">Zinc-finger</keyword>
<keyword evidence="9 11" id="KW-0234">DNA repair</keyword>
<keyword evidence="3 11" id="KW-0255">Endonuclease</keyword>
<name>A0AAV8VRH1_9CUCU</name>
<dbReference type="Pfam" id="PF21202">
    <property type="entry name" value="SLX1_C"/>
    <property type="match status" value="1"/>
</dbReference>
<dbReference type="GO" id="GO:0008821">
    <property type="term" value="F:crossover junction DNA endonuclease activity"/>
    <property type="evidence" value="ECO:0007669"/>
    <property type="project" value="TreeGrafter"/>
</dbReference>
<dbReference type="EC" id="3.1.-.-" evidence="11"/>
<comment type="subunit">
    <text evidence="11">Forms a heterodimer with a member of the SLX4 family.</text>
</comment>
<dbReference type="InterPro" id="IPR050381">
    <property type="entry name" value="SLX1_endonuclease"/>
</dbReference>
<evidence type="ECO:0000259" key="12">
    <source>
        <dbReference type="PROSITE" id="PS50164"/>
    </source>
</evidence>
<keyword evidence="7" id="KW-0862">Zinc</keyword>
<dbReference type="InterPro" id="IPR000305">
    <property type="entry name" value="GIY-YIG_endonuc"/>
</dbReference>
<evidence type="ECO:0000256" key="11">
    <source>
        <dbReference type="HAMAP-Rule" id="MF_03100"/>
    </source>
</evidence>
<evidence type="ECO:0000313" key="13">
    <source>
        <dbReference type="EMBL" id="KAJ8916627.1"/>
    </source>
</evidence>
<keyword evidence="14" id="KW-1185">Reference proteome</keyword>
<organism evidence="13 14">
    <name type="scientific">Exocentrus adspersus</name>
    <dbReference type="NCBI Taxonomy" id="1586481"/>
    <lineage>
        <taxon>Eukaryota</taxon>
        <taxon>Metazoa</taxon>
        <taxon>Ecdysozoa</taxon>
        <taxon>Arthropoda</taxon>
        <taxon>Hexapoda</taxon>
        <taxon>Insecta</taxon>
        <taxon>Pterygota</taxon>
        <taxon>Neoptera</taxon>
        <taxon>Endopterygota</taxon>
        <taxon>Coleoptera</taxon>
        <taxon>Polyphaga</taxon>
        <taxon>Cucujiformia</taxon>
        <taxon>Chrysomeloidea</taxon>
        <taxon>Cerambycidae</taxon>
        <taxon>Lamiinae</taxon>
        <taxon>Acanthocinini</taxon>
        <taxon>Exocentrus</taxon>
    </lineage>
</organism>
<comment type="caution">
    <text evidence="11">Lacks conserved residue(s) required for the propagation of feature annotation.</text>
</comment>
<sequence length="263" mass="30218">MGAVDTVENFHGVYLLYCLNPKYEGRTYIGYTVDPNRRIKQHNKGKRYGGAWKTSNKGPWSMVLIVYGFPNDVAALRFEWAWQHPDVSRRLQHVPKKKAREKKYDFCIRVLCEMLSVGPWYRLPLTIRWFNAQLVRNLTLIKAPPMHMPICQGPVVSKKIQKNIESVNPAIVSVGNCNICFKHNEGRSLKCLNTSCDLSCHVICLSKYFLEEGQYVPVQGRCPKCKGTFLWGDIVRKYKGCYNNLDLQIDVGSVDNLYCSDSE</sequence>
<evidence type="ECO:0000256" key="8">
    <source>
        <dbReference type="ARBA" id="ARBA00023172"/>
    </source>
</evidence>
<dbReference type="SUPFAM" id="SSF82771">
    <property type="entry name" value="GIY-YIG endonuclease"/>
    <property type="match status" value="1"/>
</dbReference>
<dbReference type="InterPro" id="IPR035901">
    <property type="entry name" value="GIY-YIG_endonuc_sf"/>
</dbReference>
<comment type="subcellular location">
    <subcellularLocation>
        <location evidence="11">Nucleus</location>
    </subcellularLocation>
</comment>
<dbReference type="AlphaFoldDB" id="A0AAV8VRH1"/>
<evidence type="ECO:0000256" key="6">
    <source>
        <dbReference type="ARBA" id="ARBA00022801"/>
    </source>
</evidence>
<dbReference type="Gene3D" id="3.40.1440.10">
    <property type="entry name" value="GIY-YIG endonuclease"/>
    <property type="match status" value="1"/>
</dbReference>
<dbReference type="InterPro" id="IPR013083">
    <property type="entry name" value="Znf_RING/FYVE/PHD"/>
</dbReference>
<evidence type="ECO:0000256" key="10">
    <source>
        <dbReference type="ARBA" id="ARBA00023242"/>
    </source>
</evidence>
<dbReference type="Proteomes" id="UP001159042">
    <property type="component" value="Unassembled WGS sequence"/>
</dbReference>
<evidence type="ECO:0000256" key="1">
    <source>
        <dbReference type="ARBA" id="ARBA00022722"/>
    </source>
</evidence>
<dbReference type="FunFam" id="3.40.1440.10:FF:000008">
    <property type="entry name" value="Structure-specific endonuclease subunit SLX1 homolog"/>
    <property type="match status" value="1"/>
</dbReference>
<evidence type="ECO:0000256" key="7">
    <source>
        <dbReference type="ARBA" id="ARBA00022833"/>
    </source>
</evidence>
<evidence type="ECO:0000256" key="9">
    <source>
        <dbReference type="ARBA" id="ARBA00023204"/>
    </source>
</evidence>
<dbReference type="Pfam" id="PF01541">
    <property type="entry name" value="GIY-YIG"/>
    <property type="match status" value="1"/>
</dbReference>
<dbReference type="EMBL" id="JANEYG010000041">
    <property type="protein sequence ID" value="KAJ8916627.1"/>
    <property type="molecule type" value="Genomic_DNA"/>
</dbReference>
<feature type="domain" description="GIY-YIG" evidence="12">
    <location>
        <begin position="9"/>
        <end position="99"/>
    </location>
</feature>
<dbReference type="HAMAP" id="MF_03100">
    <property type="entry name" value="Endonuc_su_Slx1"/>
    <property type="match status" value="1"/>
</dbReference>
<keyword evidence="10 11" id="KW-0539">Nucleus</keyword>
<dbReference type="Gene3D" id="3.30.40.10">
    <property type="entry name" value="Zinc/RING finger domain, C3HC4 (zinc finger)"/>
    <property type="match status" value="1"/>
</dbReference>
<evidence type="ECO:0000256" key="4">
    <source>
        <dbReference type="ARBA" id="ARBA00022763"/>
    </source>
</evidence>
<comment type="function">
    <text evidence="11">Catalytic subunit of a heterodimeric structure-specific endonuclease that resolves DNA secondary structures generated during DNA repair and recombination. Has endonuclease activity towards branched DNA substrates, introducing single-strand cuts in duplex DNA close to junctions with ss-DNA.</text>
</comment>
<evidence type="ECO:0000256" key="5">
    <source>
        <dbReference type="ARBA" id="ARBA00022771"/>
    </source>
</evidence>
<evidence type="ECO:0000256" key="2">
    <source>
        <dbReference type="ARBA" id="ARBA00022723"/>
    </source>
</evidence>
<accession>A0AAV8VRH1</accession>
<comment type="cofactor">
    <cofactor evidence="11">
        <name>a divalent metal cation</name>
        <dbReference type="ChEBI" id="CHEBI:60240"/>
    </cofactor>
</comment>
<proteinExistence type="inferred from homology"/>
<keyword evidence="1 11" id="KW-0540">Nuclease</keyword>
<keyword evidence="4 11" id="KW-0227">DNA damage</keyword>
<evidence type="ECO:0000256" key="3">
    <source>
        <dbReference type="ARBA" id="ARBA00022759"/>
    </source>
</evidence>
<dbReference type="GO" id="GO:0033557">
    <property type="term" value="C:Slx1-Slx4 complex"/>
    <property type="evidence" value="ECO:0007669"/>
    <property type="project" value="UniProtKB-UniRule"/>
</dbReference>
<dbReference type="GO" id="GO:0017108">
    <property type="term" value="F:5'-flap endonuclease activity"/>
    <property type="evidence" value="ECO:0007669"/>
    <property type="project" value="InterPro"/>
</dbReference>
<gene>
    <name evidence="13" type="ORF">NQ315_000272</name>
</gene>
<dbReference type="PROSITE" id="PS50164">
    <property type="entry name" value="GIY_YIG"/>
    <property type="match status" value="1"/>
</dbReference>
<evidence type="ECO:0000313" key="14">
    <source>
        <dbReference type="Proteomes" id="UP001159042"/>
    </source>
</evidence>
<dbReference type="InterPro" id="IPR001965">
    <property type="entry name" value="Znf_PHD"/>
</dbReference>
<keyword evidence="8 11" id="KW-0233">DNA recombination</keyword>
<comment type="caution">
    <text evidence="13">The sequence shown here is derived from an EMBL/GenBank/DDBJ whole genome shotgun (WGS) entry which is preliminary data.</text>
</comment>
<dbReference type="InterPro" id="IPR027520">
    <property type="entry name" value="Slx1"/>
</dbReference>
<dbReference type="GO" id="GO:0000724">
    <property type="term" value="P:double-strand break repair via homologous recombination"/>
    <property type="evidence" value="ECO:0007669"/>
    <property type="project" value="TreeGrafter"/>
</dbReference>